<accession>A0A146LCM9</accession>
<gene>
    <name evidence="2" type="ORF">g.46424</name>
</gene>
<evidence type="ECO:0000313" key="2">
    <source>
        <dbReference type="EMBL" id="JAQ05971.1"/>
    </source>
</evidence>
<name>A0A146LCM9_LYGHE</name>
<feature type="region of interest" description="Disordered" evidence="1">
    <location>
        <begin position="157"/>
        <end position="218"/>
    </location>
</feature>
<feature type="compositionally biased region" description="Low complexity" evidence="1">
    <location>
        <begin position="171"/>
        <end position="180"/>
    </location>
</feature>
<evidence type="ECO:0000256" key="1">
    <source>
        <dbReference type="SAM" id="MobiDB-lite"/>
    </source>
</evidence>
<protein>
    <submittedName>
        <fullName evidence="2">Uncharacterized protein</fullName>
    </submittedName>
</protein>
<proteinExistence type="predicted"/>
<reference evidence="2" key="1">
    <citation type="journal article" date="2016" name="Gigascience">
        <title>De novo construction of an expanded transcriptome assembly for the western tarnished plant bug, Lygus hesperus.</title>
        <authorList>
            <person name="Tassone E.E."/>
            <person name="Geib S.M."/>
            <person name="Hall B."/>
            <person name="Fabrick J.A."/>
            <person name="Brent C.S."/>
            <person name="Hull J.J."/>
        </authorList>
    </citation>
    <scope>NUCLEOTIDE SEQUENCE</scope>
</reference>
<organism evidence="2">
    <name type="scientific">Lygus hesperus</name>
    <name type="common">Western plant bug</name>
    <dbReference type="NCBI Taxonomy" id="30085"/>
    <lineage>
        <taxon>Eukaryota</taxon>
        <taxon>Metazoa</taxon>
        <taxon>Ecdysozoa</taxon>
        <taxon>Arthropoda</taxon>
        <taxon>Hexapoda</taxon>
        <taxon>Insecta</taxon>
        <taxon>Pterygota</taxon>
        <taxon>Neoptera</taxon>
        <taxon>Paraneoptera</taxon>
        <taxon>Hemiptera</taxon>
        <taxon>Heteroptera</taxon>
        <taxon>Panheteroptera</taxon>
        <taxon>Cimicomorpha</taxon>
        <taxon>Miridae</taxon>
        <taxon>Mirini</taxon>
        <taxon>Lygus</taxon>
    </lineage>
</organism>
<sequence length="264" mass="29556">MAMRRESVESPSDTDEEVLAFIAQLRRTYREAAERVFDEDTASTGQSGINKEVLAMRHLEVMAMVYETMKRTQNPVLLETLADNGMRSVNTIARLLPEWKRYRVEIMGLKQQLEERDRVIAELATTVEKMGISESKMTQQLTSRLVVAIERLSTTPEASISKKRARPPPTSASSSSSTTSSEDEAEPEVEPLPLHASSPLPDIPPTPRTPSLDTTDPHTASLLEPEVTLMEEDRPVASDPLCPVCVRPTRTLISFRCNSCRVFW</sequence>
<dbReference type="AlphaFoldDB" id="A0A146LCM9"/>
<feature type="non-terminal residue" evidence="2">
    <location>
        <position position="264"/>
    </location>
</feature>
<dbReference type="EMBL" id="GDHC01012658">
    <property type="protein sequence ID" value="JAQ05971.1"/>
    <property type="molecule type" value="Transcribed_RNA"/>
</dbReference>